<proteinExistence type="predicted"/>
<dbReference type="EMBL" id="BK032823">
    <property type="protein sequence ID" value="DAF62303.1"/>
    <property type="molecule type" value="Genomic_DNA"/>
</dbReference>
<sequence length="140" mass="16440">MIYKEIIDGKVGNAKATDVRNFYHIIVPSIHRAFEKAKEYTSDERRIPHDHTNVLKYRRRGDEAYFRIALELYEILAVEKPLPNGIAFIDVVISSSERDYILNAACKEIVKLDFQKMKLAFNLVPKFRCYFVFGDEEEYV</sequence>
<evidence type="ECO:0000313" key="1">
    <source>
        <dbReference type="EMBL" id="DAF62303.1"/>
    </source>
</evidence>
<protein>
    <submittedName>
        <fullName evidence="1">Uncharacterized protein</fullName>
    </submittedName>
</protein>
<reference evidence="1" key="1">
    <citation type="journal article" date="2021" name="Proc. Natl. Acad. Sci. U.S.A.">
        <title>A Catalog of Tens of Thousands of Viruses from Human Metagenomes Reveals Hidden Associations with Chronic Diseases.</title>
        <authorList>
            <person name="Tisza M.J."/>
            <person name="Buck C.B."/>
        </authorList>
    </citation>
    <scope>NUCLEOTIDE SEQUENCE</scope>
    <source>
        <strain evidence="1">CtIty1</strain>
    </source>
</reference>
<name>A0A8S5TH39_9CAUD</name>
<accession>A0A8S5TH39</accession>
<organism evidence="1">
    <name type="scientific">Myoviridae sp. ctIty1</name>
    <dbReference type="NCBI Taxonomy" id="2827673"/>
    <lineage>
        <taxon>Viruses</taxon>
        <taxon>Duplodnaviria</taxon>
        <taxon>Heunggongvirae</taxon>
        <taxon>Uroviricota</taxon>
        <taxon>Caudoviricetes</taxon>
    </lineage>
</organism>